<evidence type="ECO:0000259" key="6">
    <source>
        <dbReference type="PROSITE" id="PS50835"/>
    </source>
</evidence>
<feature type="transmembrane region" description="Helical" evidence="5">
    <location>
        <begin position="396"/>
        <end position="415"/>
    </location>
</feature>
<dbReference type="InterPro" id="IPR036179">
    <property type="entry name" value="Ig-like_dom_sf"/>
</dbReference>
<dbReference type="FunFam" id="2.60.40.10:FF:000425">
    <property type="entry name" value="Myosin light chain kinase"/>
    <property type="match status" value="1"/>
</dbReference>
<keyword evidence="5" id="KW-0812">Transmembrane</keyword>
<keyword evidence="5" id="KW-0472">Membrane</keyword>
<reference evidence="7 8" key="1">
    <citation type="journal article" date="2017" name="Nat. Ecol. Evol.">
        <title>Scallop genome provides insights into evolution of bilaterian karyotype and development.</title>
        <authorList>
            <person name="Wang S."/>
            <person name="Zhang J."/>
            <person name="Jiao W."/>
            <person name="Li J."/>
            <person name="Xun X."/>
            <person name="Sun Y."/>
            <person name="Guo X."/>
            <person name="Huan P."/>
            <person name="Dong B."/>
            <person name="Zhang L."/>
            <person name="Hu X."/>
            <person name="Sun X."/>
            <person name="Wang J."/>
            <person name="Zhao C."/>
            <person name="Wang Y."/>
            <person name="Wang D."/>
            <person name="Huang X."/>
            <person name="Wang R."/>
            <person name="Lv J."/>
            <person name="Li Y."/>
            <person name="Zhang Z."/>
            <person name="Liu B."/>
            <person name="Lu W."/>
            <person name="Hui Y."/>
            <person name="Liang J."/>
            <person name="Zhou Z."/>
            <person name="Hou R."/>
            <person name="Li X."/>
            <person name="Liu Y."/>
            <person name="Li H."/>
            <person name="Ning X."/>
            <person name="Lin Y."/>
            <person name="Zhao L."/>
            <person name="Xing Q."/>
            <person name="Dou J."/>
            <person name="Li Y."/>
            <person name="Mao J."/>
            <person name="Guo H."/>
            <person name="Dou H."/>
            <person name="Li T."/>
            <person name="Mu C."/>
            <person name="Jiang W."/>
            <person name="Fu Q."/>
            <person name="Fu X."/>
            <person name="Miao Y."/>
            <person name="Liu J."/>
            <person name="Yu Q."/>
            <person name="Li R."/>
            <person name="Liao H."/>
            <person name="Li X."/>
            <person name="Kong Y."/>
            <person name="Jiang Z."/>
            <person name="Chourrout D."/>
            <person name="Li R."/>
            <person name="Bao Z."/>
        </authorList>
    </citation>
    <scope>NUCLEOTIDE SEQUENCE [LARGE SCALE GENOMIC DNA]</scope>
    <source>
        <strain evidence="7 8">PY_sf001</strain>
    </source>
</reference>
<comment type="subcellular location">
    <subcellularLocation>
        <location evidence="1">Cytoplasm</location>
    </subcellularLocation>
</comment>
<keyword evidence="3" id="KW-0393">Immunoglobulin domain</keyword>
<feature type="domain" description="Ig-like" evidence="6">
    <location>
        <begin position="42"/>
        <end position="132"/>
    </location>
</feature>
<dbReference type="GO" id="GO:0016301">
    <property type="term" value="F:kinase activity"/>
    <property type="evidence" value="ECO:0007669"/>
    <property type="project" value="UniProtKB-KW"/>
</dbReference>
<dbReference type="OrthoDB" id="5969272at2759"/>
<dbReference type="InterPro" id="IPR013098">
    <property type="entry name" value="Ig_I-set"/>
</dbReference>
<accession>A0A210PPW9</accession>
<evidence type="ECO:0000256" key="2">
    <source>
        <dbReference type="ARBA" id="ARBA00022490"/>
    </source>
</evidence>
<gene>
    <name evidence="7" type="ORF">KP79_PYT24004</name>
</gene>
<dbReference type="InterPro" id="IPR003598">
    <property type="entry name" value="Ig_sub2"/>
</dbReference>
<dbReference type="SMART" id="SM00409">
    <property type="entry name" value="IG"/>
    <property type="match status" value="1"/>
</dbReference>
<proteinExistence type="predicted"/>
<dbReference type="Pfam" id="PF07679">
    <property type="entry name" value="I-set"/>
    <property type="match status" value="1"/>
</dbReference>
<comment type="caution">
    <text evidence="7">The sequence shown here is derived from an EMBL/GenBank/DDBJ whole genome shotgun (WGS) entry which is preliminary data.</text>
</comment>
<sequence length="418" mass="46902">MSDLEEDGSSRFDHIDLDSILSRVERRGPLTFTKRRCLYRAPEFVKRLCGEETVAEGSTVSFTCKVVAFPKPSLTLYKDGEQIVDHSRINIEPGEGGEYSLVIRKVTKKDEASYRCRAENDEGSSSSTLYLAVKAKSRSSKKSSSRSAAHKRSMFPPITEKVAEEEAEAEETKRSPESPLTHLYYGLTWKNREWPEFLGSWAFVNGMNSTDFDGISDSIDDNTDEDDVFMSDDSLNDAGTDFDTETDNSSQPESEGYYGNNRYNNDLPESLNGGITIPNLVFENKNLVRSKGHTNLSCFTSTRPLTFTKDENANKKILPNDRTYLCNDMLKSSPSDHCNDFKSEPEIDSPKGGYSCDKTTTVEVVSHPDEINWLAICLMSSSSTSLALFLDVAPHVFIFSLLIGQLLYILIRFLLNME</sequence>
<dbReference type="PROSITE" id="PS50835">
    <property type="entry name" value="IG_LIKE"/>
    <property type="match status" value="1"/>
</dbReference>
<feature type="region of interest" description="Disordered" evidence="4">
    <location>
        <begin position="216"/>
        <end position="265"/>
    </location>
</feature>
<evidence type="ECO:0000256" key="5">
    <source>
        <dbReference type="SAM" id="Phobius"/>
    </source>
</evidence>
<evidence type="ECO:0000313" key="7">
    <source>
        <dbReference type="EMBL" id="OWF38517.1"/>
    </source>
</evidence>
<dbReference type="PANTHER" id="PTHR47633">
    <property type="entry name" value="IMMUNOGLOBULIN"/>
    <property type="match status" value="1"/>
</dbReference>
<evidence type="ECO:0000256" key="1">
    <source>
        <dbReference type="ARBA" id="ARBA00004496"/>
    </source>
</evidence>
<keyword evidence="8" id="KW-1185">Reference proteome</keyword>
<dbReference type="InterPro" id="IPR013783">
    <property type="entry name" value="Ig-like_fold"/>
</dbReference>
<name>A0A210PPW9_MIZYE</name>
<dbReference type="GO" id="GO:0005737">
    <property type="term" value="C:cytoplasm"/>
    <property type="evidence" value="ECO:0007669"/>
    <property type="project" value="UniProtKB-SubCell"/>
</dbReference>
<keyword evidence="7" id="KW-0418">Kinase</keyword>
<feature type="compositionally biased region" description="Basic residues" evidence="4">
    <location>
        <begin position="141"/>
        <end position="153"/>
    </location>
</feature>
<dbReference type="InterPro" id="IPR007110">
    <property type="entry name" value="Ig-like_dom"/>
</dbReference>
<dbReference type="SUPFAM" id="SSF48726">
    <property type="entry name" value="Immunoglobulin"/>
    <property type="match status" value="1"/>
</dbReference>
<dbReference type="AlphaFoldDB" id="A0A210PPW9"/>
<evidence type="ECO:0000313" key="8">
    <source>
        <dbReference type="Proteomes" id="UP000242188"/>
    </source>
</evidence>
<dbReference type="Proteomes" id="UP000242188">
    <property type="component" value="Unassembled WGS sequence"/>
</dbReference>
<dbReference type="SMART" id="SM00408">
    <property type="entry name" value="IGc2"/>
    <property type="match status" value="1"/>
</dbReference>
<keyword evidence="7" id="KW-0808">Transferase</keyword>
<organism evidence="7 8">
    <name type="scientific">Mizuhopecten yessoensis</name>
    <name type="common">Japanese scallop</name>
    <name type="synonym">Patinopecten yessoensis</name>
    <dbReference type="NCBI Taxonomy" id="6573"/>
    <lineage>
        <taxon>Eukaryota</taxon>
        <taxon>Metazoa</taxon>
        <taxon>Spiralia</taxon>
        <taxon>Lophotrochozoa</taxon>
        <taxon>Mollusca</taxon>
        <taxon>Bivalvia</taxon>
        <taxon>Autobranchia</taxon>
        <taxon>Pteriomorphia</taxon>
        <taxon>Pectinida</taxon>
        <taxon>Pectinoidea</taxon>
        <taxon>Pectinidae</taxon>
        <taxon>Mizuhopecten</taxon>
    </lineage>
</organism>
<dbReference type="EMBL" id="NEDP02005564">
    <property type="protein sequence ID" value="OWF38517.1"/>
    <property type="molecule type" value="Genomic_DNA"/>
</dbReference>
<feature type="compositionally biased region" description="Acidic residues" evidence="4">
    <location>
        <begin position="218"/>
        <end position="230"/>
    </location>
</feature>
<evidence type="ECO:0000256" key="4">
    <source>
        <dbReference type="SAM" id="MobiDB-lite"/>
    </source>
</evidence>
<dbReference type="PANTHER" id="PTHR47633:SF4">
    <property type="entry name" value="MYOPALLADIN ISOFORM X1"/>
    <property type="match status" value="1"/>
</dbReference>
<keyword evidence="5" id="KW-1133">Transmembrane helix</keyword>
<feature type="region of interest" description="Disordered" evidence="4">
    <location>
        <begin position="141"/>
        <end position="177"/>
    </location>
</feature>
<keyword evidence="2" id="KW-0963">Cytoplasm</keyword>
<dbReference type="Gene3D" id="2.60.40.10">
    <property type="entry name" value="Immunoglobulins"/>
    <property type="match status" value="1"/>
</dbReference>
<protein>
    <submittedName>
        <fullName evidence="7">Myosin light chain kinase, smooth muscle</fullName>
    </submittedName>
</protein>
<dbReference type="InterPro" id="IPR003599">
    <property type="entry name" value="Ig_sub"/>
</dbReference>
<evidence type="ECO:0000256" key="3">
    <source>
        <dbReference type="ARBA" id="ARBA00023319"/>
    </source>
</evidence>